<dbReference type="Gene3D" id="1.10.533.10">
    <property type="entry name" value="Death Domain, Fas"/>
    <property type="match status" value="1"/>
</dbReference>
<feature type="chain" id="PRO_5040846360" description="TNFR-Cys domain-containing protein" evidence="9">
    <location>
        <begin position="33"/>
        <end position="622"/>
    </location>
</feature>
<dbReference type="PROSITE" id="PS50017">
    <property type="entry name" value="DEATH_DOMAIN"/>
    <property type="match status" value="1"/>
</dbReference>
<dbReference type="EMBL" id="MU827779">
    <property type="protein sequence ID" value="KAJ7339475.1"/>
    <property type="molecule type" value="Genomic_DNA"/>
</dbReference>
<comment type="caution">
    <text evidence="12">The sequence shown here is derived from an EMBL/GenBank/DDBJ whole genome shotgun (WGS) entry which is preliminary data.</text>
</comment>
<keyword evidence="2 9" id="KW-0732">Signal</keyword>
<keyword evidence="4 6" id="KW-1015">Disulfide bond</keyword>
<keyword evidence="8" id="KW-0812">Transmembrane</keyword>
<dbReference type="InterPro" id="IPR001368">
    <property type="entry name" value="TNFR/NGFR_Cys_rich_reg"/>
</dbReference>
<dbReference type="AlphaFoldDB" id="A0A9X0CGK4"/>
<evidence type="ECO:0008006" key="14">
    <source>
        <dbReference type="Google" id="ProtNLM"/>
    </source>
</evidence>
<dbReference type="PROSITE" id="PS50050">
    <property type="entry name" value="TNFR_NGFR_2"/>
    <property type="match status" value="1"/>
</dbReference>
<dbReference type="SUPFAM" id="SSF47986">
    <property type="entry name" value="DEATH domain"/>
    <property type="match status" value="1"/>
</dbReference>
<gene>
    <name evidence="12" type="ORF">OS493_005873</name>
</gene>
<evidence type="ECO:0000313" key="13">
    <source>
        <dbReference type="Proteomes" id="UP001163046"/>
    </source>
</evidence>
<feature type="region of interest" description="Disordered" evidence="7">
    <location>
        <begin position="186"/>
        <end position="216"/>
    </location>
</feature>
<dbReference type="GO" id="GO:0009986">
    <property type="term" value="C:cell surface"/>
    <property type="evidence" value="ECO:0007669"/>
    <property type="project" value="TreeGrafter"/>
</dbReference>
<feature type="compositionally biased region" description="Basic and acidic residues" evidence="7">
    <location>
        <begin position="338"/>
        <end position="365"/>
    </location>
</feature>
<dbReference type="InterPro" id="IPR011029">
    <property type="entry name" value="DEATH-like_dom_sf"/>
</dbReference>
<proteinExistence type="predicted"/>
<evidence type="ECO:0000256" key="3">
    <source>
        <dbReference type="ARBA" id="ARBA00022737"/>
    </source>
</evidence>
<evidence type="ECO:0000256" key="9">
    <source>
        <dbReference type="SAM" id="SignalP"/>
    </source>
</evidence>
<evidence type="ECO:0000259" key="10">
    <source>
        <dbReference type="PROSITE" id="PS50017"/>
    </source>
</evidence>
<dbReference type="PANTHER" id="PTHR46605">
    <property type="entry name" value="TUMOR NECROSIS FACTOR RECEPTOR"/>
    <property type="match status" value="1"/>
</dbReference>
<keyword evidence="3" id="KW-0677">Repeat</keyword>
<evidence type="ECO:0000256" key="5">
    <source>
        <dbReference type="ARBA" id="ARBA00023180"/>
    </source>
</evidence>
<keyword evidence="5" id="KW-0325">Glycoprotein</keyword>
<dbReference type="OrthoDB" id="5990266at2759"/>
<feature type="compositionally biased region" description="Basic and acidic residues" evidence="7">
    <location>
        <begin position="320"/>
        <end position="331"/>
    </location>
</feature>
<dbReference type="GO" id="GO:0005886">
    <property type="term" value="C:plasma membrane"/>
    <property type="evidence" value="ECO:0007669"/>
    <property type="project" value="TreeGrafter"/>
</dbReference>
<keyword evidence="1" id="KW-0053">Apoptosis</keyword>
<dbReference type="InterPro" id="IPR000488">
    <property type="entry name" value="Death_dom"/>
</dbReference>
<evidence type="ECO:0000313" key="12">
    <source>
        <dbReference type="EMBL" id="KAJ7339475.1"/>
    </source>
</evidence>
<feature type="domain" description="TNFR-Cys" evidence="11">
    <location>
        <begin position="91"/>
        <end position="132"/>
    </location>
</feature>
<dbReference type="GO" id="GO:0048406">
    <property type="term" value="F:nerve growth factor binding"/>
    <property type="evidence" value="ECO:0007669"/>
    <property type="project" value="TreeGrafter"/>
</dbReference>
<evidence type="ECO:0000256" key="7">
    <source>
        <dbReference type="SAM" id="MobiDB-lite"/>
    </source>
</evidence>
<feature type="compositionally biased region" description="Polar residues" evidence="7">
    <location>
        <begin position="188"/>
        <end position="207"/>
    </location>
</feature>
<dbReference type="Pfam" id="PF00531">
    <property type="entry name" value="Death"/>
    <property type="match status" value="1"/>
</dbReference>
<feature type="repeat" description="TNFR-Cys" evidence="6">
    <location>
        <begin position="91"/>
        <end position="132"/>
    </location>
</feature>
<evidence type="ECO:0000256" key="1">
    <source>
        <dbReference type="ARBA" id="ARBA00022703"/>
    </source>
</evidence>
<feature type="domain" description="Death" evidence="10">
    <location>
        <begin position="536"/>
        <end position="608"/>
    </location>
</feature>
<dbReference type="GO" id="GO:0005035">
    <property type="term" value="F:death receptor activity"/>
    <property type="evidence" value="ECO:0007669"/>
    <property type="project" value="TreeGrafter"/>
</dbReference>
<evidence type="ECO:0000256" key="8">
    <source>
        <dbReference type="SAM" id="Phobius"/>
    </source>
</evidence>
<sequence length="622" mass="67682">MRFPCSCRQSRGTSGILLLTILVFLTVSSVSSFRSRLGQCPNCSGQYIKLIDAVTGRCVDCWPCTECNHGIGPSVPCGSTVTDGTKIHCVQCVEGQNFSDSSGLDQCQPCGVCSGKHEHVLSKCNIESDVKCGCEVGFYWNQTTNECLPSVGSEGIKSLFTLLPTSSLVTSSSSYSHATTTPLLPGITKSTPVPSRTQQIRATSTRASGREKHERTPTVHKIYNYDKTVNTDNTHGSSKMKPGMIAIIVVSFVVYLLIMGCVCFYKLRKLKTCQLNDDLRSQFNRFSTLLKQGALDDNEQGRPLVIKESNSRKSSGVSELDAHKISGEKVDSVPGSEDMCRTVDSAHQDGRIETKTSSDQPDTRTEAAQGILSSLEGEPGKSVTKGHQSSDFLEADQDELAIVSVDETIVPSDHLDLPNEMMPMPSVNTFNVLPTFNQGNIQQTSSDSSQIQRGTAAVSPFAEFTSCGNNSVIPASYSGMHMANQGAVCGLSSVASAVQPTEENRGYSTHIMYVPSLVIHNICMLLDIERVTDENDYRMLGSELGLKPLQIRFLKQQCIMSNTCNSPSRVLLMEVFSAMPKSGTLGHLISILTKMERHDVIKVINEWVGSQNCTQVAQAYLE</sequence>
<feature type="signal peptide" evidence="9">
    <location>
        <begin position="1"/>
        <end position="32"/>
    </location>
</feature>
<dbReference type="GO" id="GO:0007266">
    <property type="term" value="P:Rho protein signal transduction"/>
    <property type="evidence" value="ECO:0007669"/>
    <property type="project" value="TreeGrafter"/>
</dbReference>
<feature type="region of interest" description="Disordered" evidence="7">
    <location>
        <begin position="300"/>
        <end position="365"/>
    </location>
</feature>
<keyword evidence="8" id="KW-0472">Membrane</keyword>
<keyword evidence="13" id="KW-1185">Reference proteome</keyword>
<feature type="disulfide bond" evidence="6">
    <location>
        <begin position="92"/>
        <end position="107"/>
    </location>
</feature>
<dbReference type="Gene3D" id="2.10.50.10">
    <property type="entry name" value="Tumor Necrosis Factor Receptor, subunit A, domain 2"/>
    <property type="match status" value="1"/>
</dbReference>
<evidence type="ECO:0000256" key="6">
    <source>
        <dbReference type="PROSITE-ProRule" id="PRU00206"/>
    </source>
</evidence>
<name>A0A9X0CGK4_9CNID</name>
<feature type="transmembrane region" description="Helical" evidence="8">
    <location>
        <begin position="243"/>
        <end position="265"/>
    </location>
</feature>
<dbReference type="GO" id="GO:0006915">
    <property type="term" value="P:apoptotic process"/>
    <property type="evidence" value="ECO:0007669"/>
    <property type="project" value="UniProtKB-KW"/>
</dbReference>
<dbReference type="GO" id="GO:0015026">
    <property type="term" value="F:coreceptor activity"/>
    <property type="evidence" value="ECO:0007669"/>
    <property type="project" value="TreeGrafter"/>
</dbReference>
<evidence type="ECO:0000259" key="11">
    <source>
        <dbReference type="PROSITE" id="PS50050"/>
    </source>
</evidence>
<evidence type="ECO:0000256" key="2">
    <source>
        <dbReference type="ARBA" id="ARBA00022729"/>
    </source>
</evidence>
<protein>
    <recommendedName>
        <fullName evidence="14">TNFR-Cys domain-containing protein</fullName>
    </recommendedName>
</protein>
<reference evidence="12" key="1">
    <citation type="submission" date="2023-01" db="EMBL/GenBank/DDBJ databases">
        <title>Genome assembly of the deep-sea coral Lophelia pertusa.</title>
        <authorList>
            <person name="Herrera S."/>
            <person name="Cordes E."/>
        </authorList>
    </citation>
    <scope>NUCLEOTIDE SEQUENCE</scope>
    <source>
        <strain evidence="12">USNM1676648</strain>
        <tissue evidence="12">Polyp</tissue>
    </source>
</reference>
<dbReference type="Proteomes" id="UP001163046">
    <property type="component" value="Unassembled WGS sequence"/>
</dbReference>
<dbReference type="InterPro" id="IPR052302">
    <property type="entry name" value="Neurotrophin_rcpt-DD"/>
</dbReference>
<comment type="caution">
    <text evidence="6">Lacks conserved residue(s) required for the propagation of feature annotation.</text>
</comment>
<evidence type="ECO:0000256" key="4">
    <source>
        <dbReference type="ARBA" id="ARBA00023157"/>
    </source>
</evidence>
<organism evidence="12 13">
    <name type="scientific">Desmophyllum pertusum</name>
    <dbReference type="NCBI Taxonomy" id="174260"/>
    <lineage>
        <taxon>Eukaryota</taxon>
        <taxon>Metazoa</taxon>
        <taxon>Cnidaria</taxon>
        <taxon>Anthozoa</taxon>
        <taxon>Hexacorallia</taxon>
        <taxon>Scleractinia</taxon>
        <taxon>Caryophylliina</taxon>
        <taxon>Caryophylliidae</taxon>
        <taxon>Desmophyllum</taxon>
    </lineage>
</organism>
<keyword evidence="8" id="KW-1133">Transmembrane helix</keyword>
<dbReference type="PANTHER" id="PTHR46605:SF2">
    <property type="entry name" value="TNFR-CYS DOMAIN-CONTAINING PROTEIN"/>
    <property type="match status" value="1"/>
</dbReference>
<accession>A0A9X0CGK4</accession>